<name>A0A059FPH4_9PROT</name>
<evidence type="ECO:0000256" key="1">
    <source>
        <dbReference type="ARBA" id="ARBA00010122"/>
    </source>
</evidence>
<dbReference type="GO" id="GO:0005524">
    <property type="term" value="F:ATP binding"/>
    <property type="evidence" value="ECO:0007669"/>
    <property type="project" value="UniProtKB-KW"/>
</dbReference>
<comment type="similarity">
    <text evidence="1">Belongs to the aspartokinase family.</text>
</comment>
<evidence type="ECO:0000256" key="6">
    <source>
        <dbReference type="ARBA" id="ARBA00022777"/>
    </source>
</evidence>
<keyword evidence="13" id="KW-1185">Reference proteome</keyword>
<dbReference type="Pfam" id="PF00696">
    <property type="entry name" value="AA_kinase"/>
    <property type="match status" value="1"/>
</dbReference>
<dbReference type="PANTHER" id="PTHR21499">
    <property type="entry name" value="ASPARTATE KINASE"/>
    <property type="match status" value="1"/>
</dbReference>
<accession>A0A059FPH4</accession>
<evidence type="ECO:0000313" key="13">
    <source>
        <dbReference type="Proteomes" id="UP000025061"/>
    </source>
</evidence>
<keyword evidence="7" id="KW-0067">ATP-binding</keyword>
<dbReference type="PATRIC" id="fig|1280951.3.peg.2281"/>
<evidence type="ECO:0000256" key="8">
    <source>
        <dbReference type="ARBA" id="ARBA00029629"/>
    </source>
</evidence>
<gene>
    <name evidence="12" type="ORF">HHI_11316</name>
</gene>
<dbReference type="EMBL" id="ARYI01000009">
    <property type="protein sequence ID" value="KCZ92565.1"/>
    <property type="molecule type" value="Genomic_DNA"/>
</dbReference>
<dbReference type="Gene3D" id="3.30.2130.10">
    <property type="entry name" value="VC0802-like"/>
    <property type="match status" value="1"/>
</dbReference>
<dbReference type="Pfam" id="PF22468">
    <property type="entry name" value="ACT_9"/>
    <property type="match status" value="1"/>
</dbReference>
<dbReference type="OrthoDB" id="9799110at2"/>
<dbReference type="GO" id="GO:0005829">
    <property type="term" value="C:cytosol"/>
    <property type="evidence" value="ECO:0007669"/>
    <property type="project" value="TreeGrafter"/>
</dbReference>
<dbReference type="InterPro" id="IPR001048">
    <property type="entry name" value="Asp/Glu/Uridylate_kinase"/>
</dbReference>
<evidence type="ECO:0000259" key="10">
    <source>
        <dbReference type="Pfam" id="PF00696"/>
    </source>
</evidence>
<keyword evidence="5" id="KW-0547">Nucleotide-binding</keyword>
<dbReference type="Proteomes" id="UP000025061">
    <property type="component" value="Unassembled WGS sequence"/>
</dbReference>
<feature type="domain" description="Aspartate/glutamate/uridylate kinase" evidence="10">
    <location>
        <begin position="2"/>
        <end position="298"/>
    </location>
</feature>
<feature type="domain" description="Aspartokinase ACT" evidence="11">
    <location>
        <begin position="405"/>
        <end position="464"/>
    </location>
</feature>
<dbReference type="GO" id="GO:0009090">
    <property type="term" value="P:homoserine biosynthetic process"/>
    <property type="evidence" value="ECO:0007669"/>
    <property type="project" value="TreeGrafter"/>
</dbReference>
<keyword evidence="4 12" id="KW-0808">Transferase</keyword>
<dbReference type="InterPro" id="IPR036393">
    <property type="entry name" value="AceGlu_kinase-like_sf"/>
</dbReference>
<dbReference type="SUPFAM" id="SSF53633">
    <property type="entry name" value="Carbamate kinase-like"/>
    <property type="match status" value="1"/>
</dbReference>
<dbReference type="GO" id="GO:0009089">
    <property type="term" value="P:lysine biosynthetic process via diaminopimelate"/>
    <property type="evidence" value="ECO:0007669"/>
    <property type="project" value="TreeGrafter"/>
</dbReference>
<proteinExistence type="inferred from homology"/>
<evidence type="ECO:0000256" key="9">
    <source>
        <dbReference type="ARBA" id="ARBA00047872"/>
    </source>
</evidence>
<dbReference type="GO" id="GO:0004072">
    <property type="term" value="F:aspartate kinase activity"/>
    <property type="evidence" value="ECO:0007669"/>
    <property type="project" value="UniProtKB-EC"/>
</dbReference>
<evidence type="ECO:0000256" key="5">
    <source>
        <dbReference type="ARBA" id="ARBA00022741"/>
    </source>
</evidence>
<dbReference type="EC" id="2.7.2.4" evidence="2"/>
<protein>
    <recommendedName>
        <fullName evidence="3">Aspartokinase</fullName>
        <ecNumber evidence="2">2.7.2.4</ecNumber>
    </recommendedName>
    <alternativeName>
        <fullName evidence="8">Aspartate kinase</fullName>
    </alternativeName>
</protein>
<reference evidence="12 13" key="1">
    <citation type="submission" date="2013-04" db="EMBL/GenBank/DDBJ databases">
        <title>Hyphomonas hirschiana VP5 Genome Sequencing.</title>
        <authorList>
            <person name="Lai Q."/>
            <person name="Shao Z."/>
        </authorList>
    </citation>
    <scope>NUCLEOTIDE SEQUENCE [LARGE SCALE GENOMIC DNA]</scope>
    <source>
        <strain evidence="12 13">VP5</strain>
    </source>
</reference>
<evidence type="ECO:0000313" key="12">
    <source>
        <dbReference type="EMBL" id="KCZ92565.1"/>
    </source>
</evidence>
<dbReference type="PANTHER" id="PTHR21499:SF3">
    <property type="entry name" value="ASPARTOKINASE"/>
    <property type="match status" value="1"/>
</dbReference>
<dbReference type="InterPro" id="IPR045865">
    <property type="entry name" value="ACT-like_dom_sf"/>
</dbReference>
<dbReference type="InterPro" id="IPR054352">
    <property type="entry name" value="ACT_Aspartokinase"/>
</dbReference>
<comment type="catalytic activity">
    <reaction evidence="9">
        <text>L-aspartate + ATP = 4-phospho-L-aspartate + ADP</text>
        <dbReference type="Rhea" id="RHEA:23776"/>
        <dbReference type="ChEBI" id="CHEBI:29991"/>
        <dbReference type="ChEBI" id="CHEBI:30616"/>
        <dbReference type="ChEBI" id="CHEBI:57535"/>
        <dbReference type="ChEBI" id="CHEBI:456216"/>
        <dbReference type="EC" id="2.7.2.4"/>
    </reaction>
</comment>
<comment type="caution">
    <text evidence="12">The sequence shown here is derived from an EMBL/GenBank/DDBJ whole genome shotgun (WGS) entry which is preliminary data.</text>
</comment>
<evidence type="ECO:0000256" key="4">
    <source>
        <dbReference type="ARBA" id="ARBA00022679"/>
    </source>
</evidence>
<evidence type="ECO:0000259" key="11">
    <source>
        <dbReference type="Pfam" id="PF22468"/>
    </source>
</evidence>
<dbReference type="FunFam" id="3.40.1160.10:FF:000043">
    <property type="entry name" value="Aspartate kinase"/>
    <property type="match status" value="1"/>
</dbReference>
<organism evidence="12 13">
    <name type="scientific">Hyphomonas hirschiana VP5</name>
    <dbReference type="NCBI Taxonomy" id="1280951"/>
    <lineage>
        <taxon>Bacteria</taxon>
        <taxon>Pseudomonadati</taxon>
        <taxon>Pseudomonadota</taxon>
        <taxon>Alphaproteobacteria</taxon>
        <taxon>Hyphomonadales</taxon>
        <taxon>Hyphomonadaceae</taxon>
        <taxon>Hyphomonas</taxon>
    </lineage>
</organism>
<evidence type="ECO:0000256" key="2">
    <source>
        <dbReference type="ARBA" id="ARBA00013059"/>
    </source>
</evidence>
<evidence type="ECO:0000256" key="3">
    <source>
        <dbReference type="ARBA" id="ARBA00016273"/>
    </source>
</evidence>
<evidence type="ECO:0000256" key="7">
    <source>
        <dbReference type="ARBA" id="ARBA00022840"/>
    </source>
</evidence>
<dbReference type="CDD" id="cd04910">
    <property type="entry name" value="ACT_AK-Ectoine_1"/>
    <property type="match status" value="1"/>
</dbReference>
<dbReference type="SUPFAM" id="SSF55021">
    <property type="entry name" value="ACT-like"/>
    <property type="match status" value="1"/>
</dbReference>
<dbReference type="CDD" id="cd04915">
    <property type="entry name" value="ACT_AK-Ectoine_2"/>
    <property type="match status" value="1"/>
</dbReference>
<dbReference type="NCBIfam" id="NF006614">
    <property type="entry name" value="PRK09181.1"/>
    <property type="match status" value="1"/>
</dbReference>
<dbReference type="Gene3D" id="3.40.1160.10">
    <property type="entry name" value="Acetylglutamate kinase-like"/>
    <property type="match status" value="1"/>
</dbReference>
<dbReference type="RefSeq" id="WP_011646651.1">
    <property type="nucleotide sequence ID" value="NZ_ARYI01000009.1"/>
</dbReference>
<keyword evidence="6 12" id="KW-0418">Kinase</keyword>
<sequence length="482" mass="52393">MKRTVEKIGGTSISNTQVVLENVLIGGRKGADLYNRIFVVSAYSGMTNRLLEHKKSGEPGVFSLFAGAGNKWAWTEALASVAEAMEAKNAEMFSGEPEQAVADNFVRERIEDVRNCLIDLHRLCSYGQFRLDENLTTVKEVLSSLGEAHSAFNTALLLQKHGVNARAVDLTAWRDERDLTMEERMEDALGGIDLSSELPIVTGYASSRDGLVRQFGRGYTEVTFSRLAAFVQADEAIIHKEFHLSSADPNLVGQDRVRKIGLTNFDVADQLSNMGMEAVHPKAAKILRQAGIPLRVKNTFDPKDGGTVISADYAPENPRAEIVTGLKGVFALEVFDQDMVGEKGYDSTILDALTRHSIRIVSKCSNANTITHYIEGSRKALKRATADIETKLPGAEVSTSRVAIVSVIGADINVPGITAKALTALHEAEVPIIGLHQVSRKTDIQAVIQEDDFDKAICALHEALVEQVSVATPRAEALRPAA</sequence>
<dbReference type="AlphaFoldDB" id="A0A059FPH4"/>